<dbReference type="GO" id="GO:0008483">
    <property type="term" value="F:transaminase activity"/>
    <property type="evidence" value="ECO:0007669"/>
    <property type="project" value="UniProtKB-KW"/>
</dbReference>
<sequence>MDNLFSDRIADVPRSFIREILKVAIDPSVISFAGGLPNRNLFPVAELRAAANRVFDTVGQEALQYANSEGLLGLREYISHRYREKQGLEISPDNILITNGSQQGLDLLGKTFLNRGDDVIIEEPGYLGAIQALSLYRARFHPVPITDDGMAMDRLREVLATRKPKLMYLVPNFQNPAGITYTDQNREAVAELVQGRNILLVEDDPYRELRFTGTHQTSFRKLLPDQAILLGSFSKIIAPGLRLGWVAAPARIMPKLIVAKQASDLHSNHFAQRLIWQYLADNDIDSHIRTIVQVYSRQQQSMVRGIKTYLPATVGHTHPAGGMFIWLTLPQGISSKRLFDLAIQDKVAFVPGSPFYVDRLETDTLRLNFSCVDEETIGIGMQRLGRAVEKLLEQVNG</sequence>
<dbReference type="InterPro" id="IPR004839">
    <property type="entry name" value="Aminotransferase_I/II_large"/>
</dbReference>
<dbReference type="InterPro" id="IPR050859">
    <property type="entry name" value="Class-I_PLP-dep_aminotransf"/>
</dbReference>
<evidence type="ECO:0000256" key="4">
    <source>
        <dbReference type="ARBA" id="ARBA00022576"/>
    </source>
</evidence>
<evidence type="ECO:0000256" key="3">
    <source>
        <dbReference type="ARBA" id="ARBA00011738"/>
    </source>
</evidence>
<comment type="similarity">
    <text evidence="2">Belongs to the class-I pyridoxal-phosphate-dependent aminotransferase family.</text>
</comment>
<protein>
    <submittedName>
        <fullName evidence="8">Putative transcriptional regulator, GntR family</fullName>
        <ecNumber evidence="8">2.6.1.57</ecNumber>
    </submittedName>
</protein>
<feature type="domain" description="Aminotransferase class I/classII large" evidence="7">
    <location>
        <begin position="41"/>
        <end position="384"/>
    </location>
</feature>
<dbReference type="Gene3D" id="3.90.1150.10">
    <property type="entry name" value="Aspartate Aminotransferase, domain 1"/>
    <property type="match status" value="1"/>
</dbReference>
<keyword evidence="5 8" id="KW-0808">Transferase</keyword>
<evidence type="ECO:0000256" key="6">
    <source>
        <dbReference type="ARBA" id="ARBA00022898"/>
    </source>
</evidence>
<evidence type="ECO:0000256" key="5">
    <source>
        <dbReference type="ARBA" id="ARBA00022679"/>
    </source>
</evidence>
<evidence type="ECO:0000256" key="1">
    <source>
        <dbReference type="ARBA" id="ARBA00001933"/>
    </source>
</evidence>
<keyword evidence="9" id="KW-1185">Reference proteome</keyword>
<dbReference type="STRING" id="880072.Desac_0759"/>
<dbReference type="KEGG" id="dao:Desac_0759"/>
<dbReference type="RefSeq" id="WP_013705751.1">
    <property type="nucleotide sequence ID" value="NC_015388.1"/>
</dbReference>
<comment type="cofactor">
    <cofactor evidence="1">
        <name>pyridoxal 5'-phosphate</name>
        <dbReference type="ChEBI" id="CHEBI:597326"/>
    </cofactor>
</comment>
<dbReference type="GO" id="GO:0030170">
    <property type="term" value="F:pyridoxal phosphate binding"/>
    <property type="evidence" value="ECO:0007669"/>
    <property type="project" value="InterPro"/>
</dbReference>
<evidence type="ECO:0000313" key="9">
    <source>
        <dbReference type="Proteomes" id="UP000000483"/>
    </source>
</evidence>
<dbReference type="AlphaFoldDB" id="F2NF83"/>
<keyword evidence="4 8" id="KW-0032">Aminotransferase</keyword>
<keyword evidence="6" id="KW-0663">Pyridoxal phosphate</keyword>
<name>F2NF83_DESAR</name>
<dbReference type="PANTHER" id="PTHR42790">
    <property type="entry name" value="AMINOTRANSFERASE"/>
    <property type="match status" value="1"/>
</dbReference>
<accession>F2NF83</accession>
<dbReference type="InterPro" id="IPR015421">
    <property type="entry name" value="PyrdxlP-dep_Trfase_major"/>
</dbReference>
<dbReference type="EC" id="2.6.1.57" evidence="8"/>
<dbReference type="Gene3D" id="3.40.640.10">
    <property type="entry name" value="Type I PLP-dependent aspartate aminotransferase-like (Major domain)"/>
    <property type="match status" value="1"/>
</dbReference>
<dbReference type="FunFam" id="3.40.640.10:FF:000053">
    <property type="entry name" value="Aminotransferase, class I"/>
    <property type="match status" value="1"/>
</dbReference>
<gene>
    <name evidence="8" type="ordered locus">Desac_0759</name>
</gene>
<evidence type="ECO:0000259" key="7">
    <source>
        <dbReference type="Pfam" id="PF00155"/>
    </source>
</evidence>
<dbReference type="GO" id="GO:1901605">
    <property type="term" value="P:alpha-amino acid metabolic process"/>
    <property type="evidence" value="ECO:0007669"/>
    <property type="project" value="TreeGrafter"/>
</dbReference>
<dbReference type="eggNOG" id="COG1167">
    <property type="taxonomic scope" value="Bacteria"/>
</dbReference>
<dbReference type="Proteomes" id="UP000000483">
    <property type="component" value="Chromosome"/>
</dbReference>
<proteinExistence type="inferred from homology"/>
<dbReference type="PANTHER" id="PTHR42790:SF19">
    <property type="entry name" value="KYNURENINE_ALPHA-AMINOADIPATE AMINOTRANSFERASE, MITOCHONDRIAL"/>
    <property type="match status" value="1"/>
</dbReference>
<reference evidence="9" key="2">
    <citation type="submission" date="2011-03" db="EMBL/GenBank/DDBJ databases">
        <title>The complete genome of Desulfobacca acetoxidans DSM 11109.</title>
        <authorList>
            <consortium name="US DOE Joint Genome Institute (JGI-PGF)"/>
            <person name="Lucas S."/>
            <person name="Copeland A."/>
            <person name="Lapidus A."/>
            <person name="Bruce D."/>
            <person name="Goodwin L."/>
            <person name="Pitluck S."/>
            <person name="Peters L."/>
            <person name="Kyrpides N."/>
            <person name="Mavromatis K."/>
            <person name="Ivanova N."/>
            <person name="Ovchinnikova G."/>
            <person name="Teshima H."/>
            <person name="Detter J.C."/>
            <person name="Han C."/>
            <person name="Land M."/>
            <person name="Hauser L."/>
            <person name="Markowitz V."/>
            <person name="Cheng J.-F."/>
            <person name="Hugenholtz P."/>
            <person name="Woyke T."/>
            <person name="Wu D."/>
            <person name="Spring S."/>
            <person name="Schueler E."/>
            <person name="Brambilla E."/>
            <person name="Klenk H.-P."/>
            <person name="Eisen J.A."/>
        </authorList>
    </citation>
    <scope>NUCLEOTIDE SEQUENCE [LARGE SCALE GENOMIC DNA]</scope>
    <source>
        <strain evidence="9">ATCC 700848 / DSM 11109 / ASRB2</strain>
    </source>
</reference>
<evidence type="ECO:0000313" key="8">
    <source>
        <dbReference type="EMBL" id="AEB08638.1"/>
    </source>
</evidence>
<comment type="subunit">
    <text evidence="3">Homodimer.</text>
</comment>
<organism evidence="8 9">
    <name type="scientific">Desulfobacca acetoxidans (strain ATCC 700848 / DSM 11109 / ASRB2)</name>
    <dbReference type="NCBI Taxonomy" id="880072"/>
    <lineage>
        <taxon>Bacteria</taxon>
        <taxon>Pseudomonadati</taxon>
        <taxon>Thermodesulfobacteriota</taxon>
        <taxon>Desulfobaccia</taxon>
        <taxon>Desulfobaccales</taxon>
        <taxon>Desulfobaccaceae</taxon>
        <taxon>Desulfobacca</taxon>
    </lineage>
</organism>
<dbReference type="InterPro" id="IPR015422">
    <property type="entry name" value="PyrdxlP-dep_Trfase_small"/>
</dbReference>
<dbReference type="Pfam" id="PF00155">
    <property type="entry name" value="Aminotran_1_2"/>
    <property type="match status" value="1"/>
</dbReference>
<dbReference type="HOGENOM" id="CLU_017584_0_6_7"/>
<dbReference type="OrthoDB" id="9808770at2"/>
<reference evidence="8 9" key="1">
    <citation type="journal article" date="2011" name="Stand. Genomic Sci.">
        <title>Complete genome sequence of the acetate-degrading sulfate reducer Desulfobacca acetoxidans type strain (ASRB2).</title>
        <authorList>
            <person name="Goker M."/>
            <person name="Teshima H."/>
            <person name="Lapidus A."/>
            <person name="Nolan M."/>
            <person name="Lucas S."/>
            <person name="Hammon N."/>
            <person name="Deshpande S."/>
            <person name="Cheng J.F."/>
            <person name="Tapia R."/>
            <person name="Han C."/>
            <person name="Goodwin L."/>
            <person name="Pitluck S."/>
            <person name="Huntemann M."/>
            <person name="Liolios K."/>
            <person name="Ivanova N."/>
            <person name="Pagani I."/>
            <person name="Mavromatis K."/>
            <person name="Ovchinikova G."/>
            <person name="Pati A."/>
            <person name="Chen A."/>
            <person name="Palaniappan K."/>
            <person name="Land M."/>
            <person name="Hauser L."/>
            <person name="Brambilla E.M."/>
            <person name="Rohde M."/>
            <person name="Spring S."/>
            <person name="Detter J.C."/>
            <person name="Woyke T."/>
            <person name="Bristow J."/>
            <person name="Eisen J.A."/>
            <person name="Markowitz V."/>
            <person name="Hugenholtz P."/>
            <person name="Kyrpides N.C."/>
            <person name="Klenk H.P."/>
        </authorList>
    </citation>
    <scope>NUCLEOTIDE SEQUENCE [LARGE SCALE GENOMIC DNA]</scope>
    <source>
        <strain evidence="9">ATCC 700848 / DSM 11109 / ASRB2</strain>
    </source>
</reference>
<dbReference type="EMBL" id="CP002629">
    <property type="protein sequence ID" value="AEB08638.1"/>
    <property type="molecule type" value="Genomic_DNA"/>
</dbReference>
<dbReference type="InterPro" id="IPR015424">
    <property type="entry name" value="PyrdxlP-dep_Trfase"/>
</dbReference>
<dbReference type="CDD" id="cd00609">
    <property type="entry name" value="AAT_like"/>
    <property type="match status" value="1"/>
</dbReference>
<dbReference type="SUPFAM" id="SSF53383">
    <property type="entry name" value="PLP-dependent transferases"/>
    <property type="match status" value="1"/>
</dbReference>
<evidence type="ECO:0000256" key="2">
    <source>
        <dbReference type="ARBA" id="ARBA00007441"/>
    </source>
</evidence>